<dbReference type="GO" id="GO:0000976">
    <property type="term" value="F:transcription cis-regulatory region binding"/>
    <property type="evidence" value="ECO:0007669"/>
    <property type="project" value="TreeGrafter"/>
</dbReference>
<comment type="subcellular location">
    <subcellularLocation>
        <location evidence="1">Cytoplasm</location>
    </subcellularLocation>
</comment>
<dbReference type="PROSITE" id="PS51755">
    <property type="entry name" value="OMPR_PHOB"/>
    <property type="match status" value="1"/>
</dbReference>
<evidence type="ECO:0000259" key="10">
    <source>
        <dbReference type="PROSITE" id="PS50110"/>
    </source>
</evidence>
<dbReference type="PROSITE" id="PS50110">
    <property type="entry name" value="RESPONSE_REGULATORY"/>
    <property type="match status" value="1"/>
</dbReference>
<feature type="domain" description="OmpR/PhoB-type" evidence="11">
    <location>
        <begin position="126"/>
        <end position="223"/>
    </location>
</feature>
<dbReference type="PANTHER" id="PTHR48111:SF39">
    <property type="entry name" value="TRANSCRIPTIONAL REGULATORY PROTEIN CPXR"/>
    <property type="match status" value="1"/>
</dbReference>
<evidence type="ECO:0000313" key="12">
    <source>
        <dbReference type="EMBL" id="ABF43460.1"/>
    </source>
</evidence>
<dbReference type="Pfam" id="PF00486">
    <property type="entry name" value="Trans_reg_C"/>
    <property type="match status" value="1"/>
</dbReference>
<dbReference type="PANTHER" id="PTHR48111">
    <property type="entry name" value="REGULATOR OF RPOS"/>
    <property type="match status" value="1"/>
</dbReference>
<dbReference type="InterPro" id="IPR058124">
    <property type="entry name" value="CpxR-like_REC"/>
</dbReference>
<dbReference type="AlphaFoldDB" id="Q1II40"/>
<dbReference type="InterPro" id="IPR036388">
    <property type="entry name" value="WH-like_DNA-bd_sf"/>
</dbReference>
<evidence type="ECO:0000256" key="3">
    <source>
        <dbReference type="ARBA" id="ARBA00022553"/>
    </source>
</evidence>
<dbReference type="CDD" id="cd17623">
    <property type="entry name" value="REC_OmpR_CpxR"/>
    <property type="match status" value="1"/>
</dbReference>
<keyword evidence="7" id="KW-0804">Transcription</keyword>
<dbReference type="InterPro" id="IPR011006">
    <property type="entry name" value="CheY-like_superfamily"/>
</dbReference>
<dbReference type="InterPro" id="IPR016032">
    <property type="entry name" value="Sig_transdc_resp-reg_C-effctor"/>
</dbReference>
<dbReference type="SUPFAM" id="SSF46894">
    <property type="entry name" value="C-terminal effector domain of the bipartite response regulators"/>
    <property type="match status" value="1"/>
</dbReference>
<reference evidence="12 13" key="1">
    <citation type="journal article" date="2009" name="Appl. Environ. Microbiol.">
        <title>Three genomes from the phylum Acidobacteria provide insight into the lifestyles of these microorganisms in soils.</title>
        <authorList>
            <person name="Ward N.L."/>
            <person name="Challacombe J.F."/>
            <person name="Janssen P.H."/>
            <person name="Henrissat B."/>
            <person name="Coutinho P.M."/>
            <person name="Wu M."/>
            <person name="Xie G."/>
            <person name="Haft D.H."/>
            <person name="Sait M."/>
            <person name="Badger J."/>
            <person name="Barabote R.D."/>
            <person name="Bradley B."/>
            <person name="Brettin T.S."/>
            <person name="Brinkac L.M."/>
            <person name="Bruce D."/>
            <person name="Creasy T."/>
            <person name="Daugherty S.C."/>
            <person name="Davidsen T.M."/>
            <person name="DeBoy R.T."/>
            <person name="Detter J.C."/>
            <person name="Dodson R.J."/>
            <person name="Durkin A.S."/>
            <person name="Ganapathy A."/>
            <person name="Gwinn-Giglio M."/>
            <person name="Han C.S."/>
            <person name="Khouri H."/>
            <person name="Kiss H."/>
            <person name="Kothari S.P."/>
            <person name="Madupu R."/>
            <person name="Nelson K.E."/>
            <person name="Nelson W.C."/>
            <person name="Paulsen I."/>
            <person name="Penn K."/>
            <person name="Ren Q."/>
            <person name="Rosovitz M.J."/>
            <person name="Selengut J.D."/>
            <person name="Shrivastava S."/>
            <person name="Sullivan S.A."/>
            <person name="Tapia R."/>
            <person name="Thompson L.S."/>
            <person name="Watkins K.L."/>
            <person name="Yang Q."/>
            <person name="Yu C."/>
            <person name="Zafar N."/>
            <person name="Zhou L."/>
            <person name="Kuske C.R."/>
        </authorList>
    </citation>
    <scope>NUCLEOTIDE SEQUENCE [LARGE SCALE GENOMIC DNA]</scope>
    <source>
        <strain evidence="12 13">Ellin345</strain>
    </source>
</reference>
<dbReference type="SMART" id="SM00448">
    <property type="entry name" value="REC"/>
    <property type="match status" value="1"/>
</dbReference>
<dbReference type="InterPro" id="IPR001789">
    <property type="entry name" value="Sig_transdc_resp-reg_receiver"/>
</dbReference>
<dbReference type="Gene3D" id="6.10.250.690">
    <property type="match status" value="1"/>
</dbReference>
<evidence type="ECO:0000256" key="9">
    <source>
        <dbReference type="PROSITE-ProRule" id="PRU01091"/>
    </source>
</evidence>
<dbReference type="InterPro" id="IPR001867">
    <property type="entry name" value="OmpR/PhoB-type_DNA-bd"/>
</dbReference>
<name>Q1II40_KORVE</name>
<dbReference type="Gene3D" id="1.10.10.10">
    <property type="entry name" value="Winged helix-like DNA-binding domain superfamily/Winged helix DNA-binding domain"/>
    <property type="match status" value="1"/>
</dbReference>
<evidence type="ECO:0000256" key="7">
    <source>
        <dbReference type="ARBA" id="ARBA00023163"/>
    </source>
</evidence>
<dbReference type="InterPro" id="IPR039420">
    <property type="entry name" value="WalR-like"/>
</dbReference>
<accession>Q1II40</accession>
<dbReference type="GO" id="GO:0032993">
    <property type="term" value="C:protein-DNA complex"/>
    <property type="evidence" value="ECO:0007669"/>
    <property type="project" value="TreeGrafter"/>
</dbReference>
<evidence type="ECO:0000256" key="1">
    <source>
        <dbReference type="ARBA" id="ARBA00004496"/>
    </source>
</evidence>
<dbReference type="EnsemblBacteria" id="ABF43460">
    <property type="protein sequence ID" value="ABF43460"/>
    <property type="gene ID" value="Acid345_4460"/>
</dbReference>
<evidence type="ECO:0000256" key="5">
    <source>
        <dbReference type="ARBA" id="ARBA00023015"/>
    </source>
</evidence>
<feature type="domain" description="Response regulatory" evidence="10">
    <location>
        <begin position="3"/>
        <end position="116"/>
    </location>
</feature>
<dbReference type="GO" id="GO:0006355">
    <property type="term" value="P:regulation of DNA-templated transcription"/>
    <property type="evidence" value="ECO:0007669"/>
    <property type="project" value="InterPro"/>
</dbReference>
<dbReference type="SMART" id="SM00862">
    <property type="entry name" value="Trans_reg_C"/>
    <property type="match status" value="1"/>
</dbReference>
<dbReference type="Pfam" id="PF00072">
    <property type="entry name" value="Response_reg"/>
    <property type="match status" value="1"/>
</dbReference>
<dbReference type="OrthoDB" id="9793321at2"/>
<evidence type="ECO:0000256" key="2">
    <source>
        <dbReference type="ARBA" id="ARBA00022490"/>
    </source>
</evidence>
<organism evidence="12 13">
    <name type="scientific">Koribacter versatilis (strain Ellin345)</name>
    <dbReference type="NCBI Taxonomy" id="204669"/>
    <lineage>
        <taxon>Bacteria</taxon>
        <taxon>Pseudomonadati</taxon>
        <taxon>Acidobacteriota</taxon>
        <taxon>Terriglobia</taxon>
        <taxon>Terriglobales</taxon>
        <taxon>Candidatus Korobacteraceae</taxon>
        <taxon>Candidatus Korobacter</taxon>
    </lineage>
</organism>
<dbReference type="FunFam" id="3.40.50.2300:FF:000001">
    <property type="entry name" value="DNA-binding response regulator PhoB"/>
    <property type="match status" value="1"/>
</dbReference>
<sequence length="230" mass="25623">MKQILLIDDDIELTSLLTDYLKSEGFEVEAVHNGEQGLQKALSGNYSIVVLDIMLPGISGLDVLRRLRPQSRIPVLLLTARGEDVDRIVGLELGADDYVPKPFNTRELLARIQAILRRVQGGQTPGAIVNVGDVTLDPGARTVQRGGQKLDFTSVEFDLLRYLLENAGNVVPREELAERVLGRRFSPFDRSIDMHISKIRRKLLDESDELIKTVRGTGYIYARPVFAGSK</sequence>
<dbReference type="Gene3D" id="3.40.50.2300">
    <property type="match status" value="1"/>
</dbReference>
<keyword evidence="2" id="KW-0963">Cytoplasm</keyword>
<proteinExistence type="predicted"/>
<keyword evidence="5" id="KW-0805">Transcription regulation</keyword>
<feature type="DNA-binding region" description="OmpR/PhoB-type" evidence="9">
    <location>
        <begin position="126"/>
        <end position="223"/>
    </location>
</feature>
<dbReference type="EMBL" id="CP000360">
    <property type="protein sequence ID" value="ABF43460.1"/>
    <property type="molecule type" value="Genomic_DNA"/>
</dbReference>
<keyword evidence="13" id="KW-1185">Reference proteome</keyword>
<feature type="modified residue" description="4-aspartylphosphate" evidence="8">
    <location>
        <position position="52"/>
    </location>
</feature>
<gene>
    <name evidence="12" type="ordered locus">Acid345_4460</name>
</gene>
<dbReference type="eggNOG" id="COG0745">
    <property type="taxonomic scope" value="Bacteria"/>
</dbReference>
<dbReference type="HOGENOM" id="CLU_000445_30_4_0"/>
<dbReference type="CDD" id="cd00383">
    <property type="entry name" value="trans_reg_C"/>
    <property type="match status" value="1"/>
</dbReference>
<evidence type="ECO:0000256" key="4">
    <source>
        <dbReference type="ARBA" id="ARBA00023012"/>
    </source>
</evidence>
<evidence type="ECO:0000313" key="13">
    <source>
        <dbReference type="Proteomes" id="UP000002432"/>
    </source>
</evidence>
<dbReference type="SUPFAM" id="SSF52172">
    <property type="entry name" value="CheY-like"/>
    <property type="match status" value="1"/>
</dbReference>
<dbReference type="GO" id="GO:0000156">
    <property type="term" value="F:phosphorelay response regulator activity"/>
    <property type="evidence" value="ECO:0007669"/>
    <property type="project" value="TreeGrafter"/>
</dbReference>
<evidence type="ECO:0000256" key="8">
    <source>
        <dbReference type="PROSITE-ProRule" id="PRU00169"/>
    </source>
</evidence>
<dbReference type="STRING" id="204669.Acid345_4460"/>
<evidence type="ECO:0000259" key="11">
    <source>
        <dbReference type="PROSITE" id="PS51755"/>
    </source>
</evidence>
<dbReference type="RefSeq" id="WP_011525257.1">
    <property type="nucleotide sequence ID" value="NC_008009.1"/>
</dbReference>
<evidence type="ECO:0000256" key="6">
    <source>
        <dbReference type="ARBA" id="ARBA00023125"/>
    </source>
</evidence>
<keyword evidence="3 8" id="KW-0597">Phosphoprotein</keyword>
<dbReference type="KEGG" id="aba:Acid345_4460"/>
<dbReference type="Proteomes" id="UP000002432">
    <property type="component" value="Chromosome"/>
</dbReference>
<keyword evidence="4" id="KW-0902">Two-component regulatory system</keyword>
<dbReference type="GO" id="GO:0005829">
    <property type="term" value="C:cytosol"/>
    <property type="evidence" value="ECO:0007669"/>
    <property type="project" value="TreeGrafter"/>
</dbReference>
<protein>
    <submittedName>
        <fullName evidence="12">Two component transcriptional regulator, winged helix family</fullName>
    </submittedName>
</protein>
<keyword evidence="6 9" id="KW-0238">DNA-binding</keyword>